<organism evidence="1 2">
    <name type="scientific">Mytilus galloprovincialis</name>
    <name type="common">Mediterranean mussel</name>
    <dbReference type="NCBI Taxonomy" id="29158"/>
    <lineage>
        <taxon>Eukaryota</taxon>
        <taxon>Metazoa</taxon>
        <taxon>Spiralia</taxon>
        <taxon>Lophotrochozoa</taxon>
        <taxon>Mollusca</taxon>
        <taxon>Bivalvia</taxon>
        <taxon>Autobranchia</taxon>
        <taxon>Pteriomorphia</taxon>
        <taxon>Mytilida</taxon>
        <taxon>Mytiloidea</taxon>
        <taxon>Mytilidae</taxon>
        <taxon>Mytilinae</taxon>
        <taxon>Mytilus</taxon>
    </lineage>
</organism>
<dbReference type="EMBL" id="UYJE01004353">
    <property type="protein sequence ID" value="VDI27397.1"/>
    <property type="molecule type" value="Genomic_DNA"/>
</dbReference>
<dbReference type="OrthoDB" id="6057188at2759"/>
<name>A0A8B6E204_MYTGA</name>
<comment type="caution">
    <text evidence="1">The sequence shown here is derived from an EMBL/GenBank/DDBJ whole genome shotgun (WGS) entry which is preliminary data.</text>
</comment>
<reference evidence="1" key="1">
    <citation type="submission" date="2018-11" db="EMBL/GenBank/DDBJ databases">
        <authorList>
            <person name="Alioto T."/>
            <person name="Alioto T."/>
        </authorList>
    </citation>
    <scope>NUCLEOTIDE SEQUENCE</scope>
</reference>
<keyword evidence="2" id="KW-1185">Reference proteome</keyword>
<evidence type="ECO:0000313" key="2">
    <source>
        <dbReference type="Proteomes" id="UP000596742"/>
    </source>
</evidence>
<accession>A0A8B6E204</accession>
<evidence type="ECO:0000313" key="1">
    <source>
        <dbReference type="EMBL" id="VDI27397.1"/>
    </source>
</evidence>
<protein>
    <submittedName>
        <fullName evidence="1">Uncharacterized protein</fullName>
    </submittedName>
</protein>
<dbReference type="Proteomes" id="UP000596742">
    <property type="component" value="Unassembled WGS sequence"/>
</dbReference>
<sequence length="119" mass="13187">MEKIRNHLYTTTLVDNLSLTISHTVSKVSTMRTAIVFVVCLIAYVTAETCSGNNNLDTQCSHLTCDQGWHLACNSGQCTCVQNTANSCTTKAECDAVSNWECPMNRRHCIDGTCRCTRF</sequence>
<proteinExistence type="predicted"/>
<gene>
    <name evidence="1" type="ORF">MGAL_10B078840</name>
</gene>
<dbReference type="AlphaFoldDB" id="A0A8B6E204"/>